<comment type="subcellular location">
    <subcellularLocation>
        <location evidence="9">Cytoplasm</location>
    </subcellularLocation>
</comment>
<reference evidence="14" key="1">
    <citation type="submission" date="2017-08" db="EMBL/GenBank/DDBJ databases">
        <authorList>
            <person name="Varghese N."/>
            <person name="Submissions S."/>
        </authorList>
    </citation>
    <scope>NUCLEOTIDE SEQUENCE [LARGE SCALE GENOMIC DNA]</scope>
    <source>
        <strain evidence="14">AP-Melu-1000-B4</strain>
    </source>
</reference>
<dbReference type="NCBIfam" id="NF001452">
    <property type="entry name" value="PRK00311.1"/>
    <property type="match status" value="1"/>
</dbReference>
<dbReference type="GO" id="GO:0000287">
    <property type="term" value="F:magnesium ion binding"/>
    <property type="evidence" value="ECO:0007669"/>
    <property type="project" value="TreeGrafter"/>
</dbReference>
<dbReference type="CDD" id="cd06557">
    <property type="entry name" value="KPHMT-like"/>
    <property type="match status" value="1"/>
</dbReference>
<evidence type="ECO:0000256" key="4">
    <source>
        <dbReference type="ARBA" id="ARBA00022655"/>
    </source>
</evidence>
<comment type="function">
    <text evidence="8 9">Catalyzes the reversible reaction in which hydroxymethyl group from 5,10-methylenetetrahydrofolate is transferred onto alpha-ketoisovalerate to form ketopantoate.</text>
</comment>
<dbReference type="Proteomes" id="UP000218069">
    <property type="component" value="Unassembled WGS sequence"/>
</dbReference>
<keyword evidence="13" id="KW-0489">Methyltransferase</keyword>
<organism evidence="13 14">
    <name type="scientific">Polynucleobacter meluiroseus</name>
    <dbReference type="NCBI Taxonomy" id="1938814"/>
    <lineage>
        <taxon>Bacteria</taxon>
        <taxon>Pseudomonadati</taxon>
        <taxon>Pseudomonadota</taxon>
        <taxon>Betaproteobacteria</taxon>
        <taxon>Burkholderiales</taxon>
        <taxon>Burkholderiaceae</taxon>
        <taxon>Polynucleobacter</taxon>
    </lineage>
</organism>
<dbReference type="GO" id="GO:0005737">
    <property type="term" value="C:cytoplasm"/>
    <property type="evidence" value="ECO:0007669"/>
    <property type="project" value="UniProtKB-SubCell"/>
</dbReference>
<comment type="pathway">
    <text evidence="1 9">Cofactor biosynthesis; (R)-pantothenate biosynthesis; (R)-pantoate from 3-methyl-2-oxobutanoate: step 1/2.</text>
</comment>
<evidence type="ECO:0000256" key="8">
    <source>
        <dbReference type="ARBA" id="ARBA00056497"/>
    </source>
</evidence>
<dbReference type="EMBL" id="OANS01000001">
    <property type="protein sequence ID" value="SNX27974.1"/>
    <property type="molecule type" value="Genomic_DNA"/>
</dbReference>
<keyword evidence="14" id="KW-1185">Reference proteome</keyword>
<dbReference type="RefSeq" id="WP_096672076.1">
    <property type="nucleotide sequence ID" value="NZ_OANS01000001.1"/>
</dbReference>
<evidence type="ECO:0000256" key="12">
    <source>
        <dbReference type="PIRSR" id="PIRSR000388-3"/>
    </source>
</evidence>
<dbReference type="FunFam" id="3.20.20.60:FF:000003">
    <property type="entry name" value="3-methyl-2-oxobutanoate hydroxymethyltransferase"/>
    <property type="match status" value="1"/>
</dbReference>
<gene>
    <name evidence="9" type="primary">panB</name>
    <name evidence="13" type="ORF">SAMN06295945_0293</name>
</gene>
<dbReference type="OrthoDB" id="9781789at2"/>
<dbReference type="GO" id="GO:0008168">
    <property type="term" value="F:methyltransferase activity"/>
    <property type="evidence" value="ECO:0007669"/>
    <property type="project" value="UniProtKB-KW"/>
</dbReference>
<keyword evidence="9" id="KW-0963">Cytoplasm</keyword>
<dbReference type="Gene3D" id="3.20.20.60">
    <property type="entry name" value="Phosphoenolpyruvate-binding domains"/>
    <property type="match status" value="1"/>
</dbReference>
<evidence type="ECO:0000256" key="2">
    <source>
        <dbReference type="ARBA" id="ARBA00008676"/>
    </source>
</evidence>
<evidence type="ECO:0000256" key="10">
    <source>
        <dbReference type="PIRSR" id="PIRSR000388-1"/>
    </source>
</evidence>
<evidence type="ECO:0000256" key="9">
    <source>
        <dbReference type="HAMAP-Rule" id="MF_00156"/>
    </source>
</evidence>
<feature type="binding site" evidence="9 12">
    <location>
        <position position="120"/>
    </location>
    <ligand>
        <name>Mg(2+)</name>
        <dbReference type="ChEBI" id="CHEBI:18420"/>
    </ligand>
</feature>
<feature type="binding site" evidence="9 11">
    <location>
        <position position="118"/>
    </location>
    <ligand>
        <name>3-methyl-2-oxobutanoate</name>
        <dbReference type="ChEBI" id="CHEBI:11851"/>
    </ligand>
</feature>
<dbReference type="GO" id="GO:0015940">
    <property type="term" value="P:pantothenate biosynthetic process"/>
    <property type="evidence" value="ECO:0007669"/>
    <property type="project" value="UniProtKB-UniRule"/>
</dbReference>
<feature type="binding site" evidence="9 12">
    <location>
        <position position="51"/>
    </location>
    <ligand>
        <name>Mg(2+)</name>
        <dbReference type="ChEBI" id="CHEBI:18420"/>
    </ligand>
</feature>
<feature type="active site" description="Proton acceptor" evidence="9 10">
    <location>
        <position position="188"/>
    </location>
</feature>
<comment type="cofactor">
    <cofactor evidence="9 12">
        <name>Mg(2+)</name>
        <dbReference type="ChEBI" id="CHEBI:18420"/>
    </cofactor>
    <text evidence="9 12">Binds 1 Mg(2+) ion per subunit.</text>
</comment>
<dbReference type="HAMAP" id="MF_00156">
    <property type="entry name" value="PanB"/>
    <property type="match status" value="1"/>
</dbReference>
<dbReference type="AlphaFoldDB" id="A0A240DZ68"/>
<dbReference type="UniPathway" id="UPA00028">
    <property type="reaction ID" value="UER00003"/>
</dbReference>
<dbReference type="GO" id="GO:0003864">
    <property type="term" value="F:3-methyl-2-oxobutanoate hydroxymethyltransferase activity"/>
    <property type="evidence" value="ECO:0007669"/>
    <property type="project" value="UniProtKB-UniRule"/>
</dbReference>
<evidence type="ECO:0000313" key="14">
    <source>
        <dbReference type="Proteomes" id="UP000218069"/>
    </source>
</evidence>
<protein>
    <recommendedName>
        <fullName evidence="9">3-methyl-2-oxobutanoate hydroxymethyltransferase</fullName>
        <ecNumber evidence="9">2.1.2.11</ecNumber>
    </recommendedName>
    <alternativeName>
        <fullName evidence="9">Ketopantoate hydroxymethyltransferase</fullName>
        <shortName evidence="9">KPHMT</shortName>
    </alternativeName>
</protein>
<dbReference type="InterPro" id="IPR040442">
    <property type="entry name" value="Pyrv_kinase-like_dom_sf"/>
</dbReference>
<keyword evidence="5 9" id="KW-0808">Transferase</keyword>
<evidence type="ECO:0000256" key="5">
    <source>
        <dbReference type="ARBA" id="ARBA00022679"/>
    </source>
</evidence>
<evidence type="ECO:0000313" key="13">
    <source>
        <dbReference type="EMBL" id="SNX27974.1"/>
    </source>
</evidence>
<dbReference type="Pfam" id="PF02548">
    <property type="entry name" value="Pantoate_transf"/>
    <property type="match status" value="1"/>
</dbReference>
<evidence type="ECO:0000256" key="7">
    <source>
        <dbReference type="ARBA" id="ARBA00022842"/>
    </source>
</evidence>
<evidence type="ECO:0000256" key="1">
    <source>
        <dbReference type="ARBA" id="ARBA00005033"/>
    </source>
</evidence>
<proteinExistence type="inferred from homology"/>
<evidence type="ECO:0000256" key="11">
    <source>
        <dbReference type="PIRSR" id="PIRSR000388-2"/>
    </source>
</evidence>
<evidence type="ECO:0000256" key="3">
    <source>
        <dbReference type="ARBA" id="ARBA00011424"/>
    </source>
</evidence>
<dbReference type="SUPFAM" id="SSF51621">
    <property type="entry name" value="Phosphoenolpyruvate/pyruvate domain"/>
    <property type="match status" value="1"/>
</dbReference>
<comment type="catalytic activity">
    <reaction evidence="9">
        <text>(6R)-5,10-methylene-5,6,7,8-tetrahydrofolate + 3-methyl-2-oxobutanoate + H2O = 2-dehydropantoate + (6S)-5,6,7,8-tetrahydrofolate</text>
        <dbReference type="Rhea" id="RHEA:11824"/>
        <dbReference type="ChEBI" id="CHEBI:11561"/>
        <dbReference type="ChEBI" id="CHEBI:11851"/>
        <dbReference type="ChEBI" id="CHEBI:15377"/>
        <dbReference type="ChEBI" id="CHEBI:15636"/>
        <dbReference type="ChEBI" id="CHEBI:57453"/>
        <dbReference type="EC" id="2.1.2.11"/>
    </reaction>
</comment>
<dbReference type="GO" id="GO:0032259">
    <property type="term" value="P:methylation"/>
    <property type="evidence" value="ECO:0007669"/>
    <property type="project" value="UniProtKB-KW"/>
</dbReference>
<feature type="binding site" evidence="9 11">
    <location>
        <position position="90"/>
    </location>
    <ligand>
        <name>3-methyl-2-oxobutanoate</name>
        <dbReference type="ChEBI" id="CHEBI:11851"/>
    </ligand>
</feature>
<comment type="similarity">
    <text evidence="2 9">Belongs to the PanB family.</text>
</comment>
<dbReference type="InterPro" id="IPR015813">
    <property type="entry name" value="Pyrv/PenolPyrv_kinase-like_dom"/>
</dbReference>
<dbReference type="EC" id="2.1.2.11" evidence="9"/>
<comment type="subunit">
    <text evidence="3 9">Homodecamer; pentamer of dimers.</text>
</comment>
<feature type="binding site" evidence="9 11">
    <location>
        <begin position="51"/>
        <end position="52"/>
    </location>
    <ligand>
        <name>3-methyl-2-oxobutanoate</name>
        <dbReference type="ChEBI" id="CHEBI:11851"/>
    </ligand>
</feature>
<dbReference type="PANTHER" id="PTHR20881">
    <property type="entry name" value="3-METHYL-2-OXOBUTANOATE HYDROXYMETHYLTRANSFERASE"/>
    <property type="match status" value="1"/>
</dbReference>
<feature type="binding site" evidence="9 12">
    <location>
        <position position="90"/>
    </location>
    <ligand>
        <name>Mg(2+)</name>
        <dbReference type="ChEBI" id="CHEBI:18420"/>
    </ligand>
</feature>
<keyword evidence="7 9" id="KW-0460">Magnesium</keyword>
<keyword evidence="4 9" id="KW-0566">Pantothenate biosynthesis</keyword>
<evidence type="ECO:0000256" key="6">
    <source>
        <dbReference type="ARBA" id="ARBA00022723"/>
    </source>
</evidence>
<name>A0A240DZ68_9BURK</name>
<dbReference type="PIRSF" id="PIRSF000388">
    <property type="entry name" value="Pantoate_hydroxy_MeTrfase"/>
    <property type="match status" value="1"/>
</dbReference>
<sequence>MGYLQGEKPITISKLLSMHAESEKITMLTAYDSTMSALLNRCGIDVILIGDSLGNVIQGHSSTTPVTIEQMVYHTSCVARANTASFLIADLPFASYGDPVQALDSAAELMRAGADMVKLEGGGEWQTEIIHYLVKRSVPVCAHLGLLPQSVHLLGGYHVQGKSKDAATVMREQAFACEAAGAQMLVLEAIPSSLGKQITESLSIPTIGIGAGPDCSGQVLVLPDMLGISPGKPPKFVKNFLDGSPSIESAIKTYIRSVKSGKFPSPEHCFAG</sequence>
<accession>A0A240DZ68</accession>
<dbReference type="InterPro" id="IPR003700">
    <property type="entry name" value="Pantoate_hydroxy_MeTrfase"/>
</dbReference>
<keyword evidence="6 9" id="KW-0479">Metal-binding</keyword>
<dbReference type="NCBIfam" id="TIGR00222">
    <property type="entry name" value="panB"/>
    <property type="match status" value="1"/>
</dbReference>
<dbReference type="PANTHER" id="PTHR20881:SF0">
    <property type="entry name" value="3-METHYL-2-OXOBUTANOATE HYDROXYMETHYLTRANSFERASE"/>
    <property type="match status" value="1"/>
</dbReference>